<evidence type="ECO:0000313" key="1">
    <source>
        <dbReference type="EMBL" id="CAG8712494.1"/>
    </source>
</evidence>
<protein>
    <submittedName>
        <fullName evidence="1">13158_t:CDS:1</fullName>
    </submittedName>
</protein>
<accession>A0A9N9N844</accession>
<dbReference type="EMBL" id="CAJVPP010010967">
    <property type="protein sequence ID" value="CAG8712494.1"/>
    <property type="molecule type" value="Genomic_DNA"/>
</dbReference>
<dbReference type="AlphaFoldDB" id="A0A9N9N844"/>
<reference evidence="1" key="1">
    <citation type="submission" date="2021-06" db="EMBL/GenBank/DDBJ databases">
        <authorList>
            <person name="Kallberg Y."/>
            <person name="Tangrot J."/>
            <person name="Rosling A."/>
        </authorList>
    </citation>
    <scope>NUCLEOTIDE SEQUENCE</scope>
    <source>
        <strain evidence="1">87-6 pot B 2015</strain>
    </source>
</reference>
<sequence>NTLEILENSRVKNEHAMTQKTSSTCNAITFTDKGVSTKLKFL</sequence>
<comment type="caution">
    <text evidence="1">The sequence shown here is derived from an EMBL/GenBank/DDBJ whole genome shotgun (WGS) entry which is preliminary data.</text>
</comment>
<feature type="non-terminal residue" evidence="1">
    <location>
        <position position="42"/>
    </location>
</feature>
<keyword evidence="2" id="KW-1185">Reference proteome</keyword>
<organism evidence="1 2">
    <name type="scientific">Funneliformis mosseae</name>
    <name type="common">Endomycorrhizal fungus</name>
    <name type="synonym">Glomus mosseae</name>
    <dbReference type="NCBI Taxonomy" id="27381"/>
    <lineage>
        <taxon>Eukaryota</taxon>
        <taxon>Fungi</taxon>
        <taxon>Fungi incertae sedis</taxon>
        <taxon>Mucoromycota</taxon>
        <taxon>Glomeromycotina</taxon>
        <taxon>Glomeromycetes</taxon>
        <taxon>Glomerales</taxon>
        <taxon>Glomeraceae</taxon>
        <taxon>Funneliformis</taxon>
    </lineage>
</organism>
<gene>
    <name evidence="1" type="ORF">FMOSSE_LOCUS14418</name>
</gene>
<dbReference type="Proteomes" id="UP000789375">
    <property type="component" value="Unassembled WGS sequence"/>
</dbReference>
<proteinExistence type="predicted"/>
<name>A0A9N9N844_FUNMO</name>
<evidence type="ECO:0000313" key="2">
    <source>
        <dbReference type="Proteomes" id="UP000789375"/>
    </source>
</evidence>